<dbReference type="SUPFAM" id="SSF52540">
    <property type="entry name" value="P-loop containing nucleoside triphosphate hydrolases"/>
    <property type="match status" value="1"/>
</dbReference>
<dbReference type="InterPro" id="IPR058017">
    <property type="entry name" value="At3g28540-like_C"/>
</dbReference>
<dbReference type="InterPro" id="IPR025753">
    <property type="entry name" value="AAA_N_dom"/>
</dbReference>
<protein>
    <recommendedName>
        <fullName evidence="9">AAA+ ATPase domain-containing protein</fullName>
    </recommendedName>
</protein>
<dbReference type="GO" id="GO:0016887">
    <property type="term" value="F:ATP hydrolysis activity"/>
    <property type="evidence" value="ECO:0007669"/>
    <property type="project" value="InterPro"/>
</dbReference>
<feature type="region of interest" description="Disordered" evidence="8">
    <location>
        <begin position="448"/>
        <end position="502"/>
    </location>
</feature>
<dbReference type="EMBL" id="JAUESC010000387">
    <property type="protein sequence ID" value="KAK0573304.1"/>
    <property type="molecule type" value="Genomic_DNA"/>
</dbReference>
<dbReference type="GO" id="GO:0006950">
    <property type="term" value="P:response to stress"/>
    <property type="evidence" value="ECO:0007669"/>
    <property type="project" value="UniProtKB-ARBA"/>
</dbReference>
<evidence type="ECO:0000256" key="7">
    <source>
        <dbReference type="RuleBase" id="RU003651"/>
    </source>
</evidence>
<organism evidence="10 11">
    <name type="scientific">Acer saccharum</name>
    <name type="common">Sugar maple</name>
    <dbReference type="NCBI Taxonomy" id="4024"/>
    <lineage>
        <taxon>Eukaryota</taxon>
        <taxon>Viridiplantae</taxon>
        <taxon>Streptophyta</taxon>
        <taxon>Embryophyta</taxon>
        <taxon>Tracheophyta</taxon>
        <taxon>Spermatophyta</taxon>
        <taxon>Magnoliopsida</taxon>
        <taxon>eudicotyledons</taxon>
        <taxon>Gunneridae</taxon>
        <taxon>Pentapetalae</taxon>
        <taxon>rosids</taxon>
        <taxon>malvids</taxon>
        <taxon>Sapindales</taxon>
        <taxon>Sapindaceae</taxon>
        <taxon>Hippocastanoideae</taxon>
        <taxon>Acereae</taxon>
        <taxon>Acer</taxon>
    </lineage>
</organism>
<dbReference type="PANTHER" id="PTHR23070">
    <property type="entry name" value="BCS1 AAA-TYPE ATPASE"/>
    <property type="match status" value="1"/>
</dbReference>
<evidence type="ECO:0000256" key="4">
    <source>
        <dbReference type="ARBA" id="ARBA00022840"/>
    </source>
</evidence>
<dbReference type="InterPro" id="IPR027417">
    <property type="entry name" value="P-loop_NTPase"/>
</dbReference>
<dbReference type="Gene3D" id="3.40.50.300">
    <property type="entry name" value="P-loop containing nucleotide triphosphate hydrolases"/>
    <property type="match status" value="1"/>
</dbReference>
<keyword evidence="11" id="KW-1185">Reference proteome</keyword>
<keyword evidence="4 7" id="KW-0067">ATP-binding</keyword>
<comment type="catalytic activity">
    <reaction evidence="6">
        <text>ATP + H2O = ADP + phosphate + H(+)</text>
        <dbReference type="Rhea" id="RHEA:13065"/>
        <dbReference type="ChEBI" id="CHEBI:15377"/>
        <dbReference type="ChEBI" id="CHEBI:15378"/>
        <dbReference type="ChEBI" id="CHEBI:30616"/>
        <dbReference type="ChEBI" id="CHEBI:43474"/>
        <dbReference type="ChEBI" id="CHEBI:456216"/>
    </reaction>
</comment>
<keyword evidence="3" id="KW-0378">Hydrolase</keyword>
<dbReference type="PROSITE" id="PS00674">
    <property type="entry name" value="AAA"/>
    <property type="match status" value="1"/>
</dbReference>
<feature type="compositionally biased region" description="Basic and acidic residues" evidence="8">
    <location>
        <begin position="450"/>
        <end position="460"/>
    </location>
</feature>
<evidence type="ECO:0000313" key="10">
    <source>
        <dbReference type="EMBL" id="KAK0573304.1"/>
    </source>
</evidence>
<reference evidence="10" key="1">
    <citation type="journal article" date="2022" name="Plant J.">
        <title>Strategies of tolerance reflected in two North American maple genomes.</title>
        <authorList>
            <person name="McEvoy S.L."/>
            <person name="Sezen U.U."/>
            <person name="Trouern-Trend A."/>
            <person name="McMahon S.M."/>
            <person name="Schaberg P.G."/>
            <person name="Yang J."/>
            <person name="Wegrzyn J.L."/>
            <person name="Swenson N.G."/>
        </authorList>
    </citation>
    <scope>NUCLEOTIDE SEQUENCE</scope>
    <source>
        <strain evidence="10">NS2018</strain>
    </source>
</reference>
<evidence type="ECO:0000256" key="5">
    <source>
        <dbReference type="ARBA" id="ARBA00022842"/>
    </source>
</evidence>
<name>A0AA39RH01_ACESA</name>
<dbReference type="AlphaFoldDB" id="A0AA39RH01"/>
<evidence type="ECO:0000256" key="2">
    <source>
        <dbReference type="ARBA" id="ARBA00007448"/>
    </source>
</evidence>
<proteinExistence type="inferred from homology"/>
<dbReference type="Pfam" id="PF25568">
    <property type="entry name" value="AAA_lid_At3g28540"/>
    <property type="match status" value="1"/>
</dbReference>
<gene>
    <name evidence="10" type="ORF">LWI29_006134</name>
</gene>
<comment type="similarity">
    <text evidence="2">Belongs to the AAA ATPase family. BCS1 subfamily.</text>
</comment>
<comment type="cofactor">
    <cofactor evidence="1">
        <name>Mg(2+)</name>
        <dbReference type="ChEBI" id="CHEBI:18420"/>
    </cofactor>
</comment>
<sequence length="502" mass="56920">MFSLTSMPSTTSVFSAYTTVAASTMLVRTVINDVQSLGSQLIPRTLKEKILSRLEGLSGKFSSQLTITIDESSGFSVNEIYQAAEMYLSTRITPSIEQLKVSKEPREKDISVTINKGQKIIDTFEGIQLTWEFVSTATQKTSFDGESGFYASETAERKSLQLSFHKKYMEKVLRIYLPYIVERFKSIKADKKAVKLYSLGSYSGDNSINLDHPSTFETMAMDQKLKKELMDDLDRFLKRRRFYKRVGKAWKRGYLLYGPPGTGKSSLIAAMANYLKFDIYDLELTSPRSNSDLQRLLVSTGNRSILVIEDIDCSIELENRQSGGYKQDDTQITLSGLLNFVDGLWSSCGDERIIVFTTNYKERLDPALLRPGRMDMHIHMSYLTPDGFRILASNYLNIKSHPMFPEIEQLIKETEVTPAEVAEELMKSEEDGDAALKGVVDFLGRKKKEQNKCGKSKVEEEKDEDNEEENGSQKMDKKIKRGGKKNKKKGGKMTTKRGKTRK</sequence>
<dbReference type="InterPro" id="IPR003959">
    <property type="entry name" value="ATPase_AAA_core"/>
</dbReference>
<accession>A0AA39RH01</accession>
<dbReference type="Gene3D" id="6.10.280.40">
    <property type="match status" value="1"/>
</dbReference>
<keyword evidence="5" id="KW-0460">Magnesium</keyword>
<evidence type="ECO:0000259" key="9">
    <source>
        <dbReference type="SMART" id="SM00382"/>
    </source>
</evidence>
<evidence type="ECO:0000256" key="8">
    <source>
        <dbReference type="SAM" id="MobiDB-lite"/>
    </source>
</evidence>
<evidence type="ECO:0000256" key="1">
    <source>
        <dbReference type="ARBA" id="ARBA00001946"/>
    </source>
</evidence>
<dbReference type="Proteomes" id="UP001168877">
    <property type="component" value="Unassembled WGS sequence"/>
</dbReference>
<reference evidence="10" key="2">
    <citation type="submission" date="2023-06" db="EMBL/GenBank/DDBJ databases">
        <authorList>
            <person name="Swenson N.G."/>
            <person name="Wegrzyn J.L."/>
            <person name="Mcevoy S.L."/>
        </authorList>
    </citation>
    <scope>NUCLEOTIDE SEQUENCE</scope>
    <source>
        <strain evidence="10">NS2018</strain>
        <tissue evidence="10">Leaf</tissue>
    </source>
</reference>
<evidence type="ECO:0000313" key="11">
    <source>
        <dbReference type="Proteomes" id="UP001168877"/>
    </source>
</evidence>
<dbReference type="Pfam" id="PF14363">
    <property type="entry name" value="AAA_assoc"/>
    <property type="match status" value="1"/>
</dbReference>
<feature type="compositionally biased region" description="Basic residues" evidence="8">
    <location>
        <begin position="477"/>
        <end position="502"/>
    </location>
</feature>
<feature type="compositionally biased region" description="Acidic residues" evidence="8">
    <location>
        <begin position="461"/>
        <end position="470"/>
    </location>
</feature>
<dbReference type="Pfam" id="PF00004">
    <property type="entry name" value="AAA"/>
    <property type="match status" value="1"/>
</dbReference>
<evidence type="ECO:0000256" key="3">
    <source>
        <dbReference type="ARBA" id="ARBA00022801"/>
    </source>
</evidence>
<dbReference type="InterPro" id="IPR050747">
    <property type="entry name" value="Mitochondrial_chaperone_BCS1"/>
</dbReference>
<dbReference type="CDD" id="cd19510">
    <property type="entry name" value="RecA-like_BCS1"/>
    <property type="match status" value="1"/>
</dbReference>
<dbReference type="SMART" id="SM00382">
    <property type="entry name" value="AAA"/>
    <property type="match status" value="1"/>
</dbReference>
<comment type="caution">
    <text evidence="10">The sequence shown here is derived from an EMBL/GenBank/DDBJ whole genome shotgun (WGS) entry which is preliminary data.</text>
</comment>
<evidence type="ECO:0000256" key="6">
    <source>
        <dbReference type="ARBA" id="ARBA00049360"/>
    </source>
</evidence>
<feature type="domain" description="AAA+ ATPase" evidence="9">
    <location>
        <begin position="250"/>
        <end position="384"/>
    </location>
</feature>
<dbReference type="InterPro" id="IPR003960">
    <property type="entry name" value="ATPase_AAA_CS"/>
</dbReference>
<keyword evidence="7" id="KW-0547">Nucleotide-binding</keyword>
<dbReference type="InterPro" id="IPR003593">
    <property type="entry name" value="AAA+_ATPase"/>
</dbReference>
<dbReference type="GO" id="GO:0005524">
    <property type="term" value="F:ATP binding"/>
    <property type="evidence" value="ECO:0007669"/>
    <property type="project" value="UniProtKB-KW"/>
</dbReference>